<dbReference type="Proteomes" id="UP000672602">
    <property type="component" value="Unassembled WGS sequence"/>
</dbReference>
<feature type="binding site" evidence="10">
    <location>
        <position position="145"/>
    </location>
    <ligand>
        <name>NADPH</name>
        <dbReference type="ChEBI" id="CHEBI:57783"/>
    </ligand>
</feature>
<feature type="binding site" evidence="10">
    <location>
        <position position="113"/>
    </location>
    <ligand>
        <name>sn-glycerol 3-phosphate</name>
        <dbReference type="ChEBI" id="CHEBI:57597"/>
    </ligand>
</feature>
<evidence type="ECO:0000256" key="2">
    <source>
        <dbReference type="ARBA" id="ARBA00022516"/>
    </source>
</evidence>
<dbReference type="AlphaFoldDB" id="A0A8J7V3S3"/>
<dbReference type="Gene3D" id="3.40.50.720">
    <property type="entry name" value="NAD(P)-binding Rossmann-like Domain"/>
    <property type="match status" value="1"/>
</dbReference>
<dbReference type="InterPro" id="IPR013328">
    <property type="entry name" value="6PGD_dom2"/>
</dbReference>
<dbReference type="FunFam" id="3.40.50.720:FF:000019">
    <property type="entry name" value="Glycerol-3-phosphate dehydrogenase [NAD(P)+]"/>
    <property type="match status" value="1"/>
</dbReference>
<dbReference type="Gene3D" id="1.10.1040.10">
    <property type="entry name" value="N-(1-d-carboxylethyl)-l-norvaline Dehydrogenase, domain 2"/>
    <property type="match status" value="1"/>
</dbReference>
<keyword evidence="8 10" id="KW-0594">Phospholipid biosynthesis</keyword>
<dbReference type="PANTHER" id="PTHR11728">
    <property type="entry name" value="GLYCEROL-3-PHOSPHATE DEHYDROGENASE"/>
    <property type="match status" value="1"/>
</dbReference>
<feature type="binding site" evidence="10">
    <location>
        <position position="19"/>
    </location>
    <ligand>
        <name>NADPH</name>
        <dbReference type="ChEBI" id="CHEBI:57783"/>
    </ligand>
</feature>
<feature type="binding site" evidence="13">
    <location>
        <position position="145"/>
    </location>
    <ligand>
        <name>NAD(+)</name>
        <dbReference type="ChEBI" id="CHEBI:57540"/>
    </ligand>
</feature>
<dbReference type="PROSITE" id="PS00957">
    <property type="entry name" value="NAD_G3PDH"/>
    <property type="match status" value="1"/>
</dbReference>
<feature type="binding site" evidence="13">
    <location>
        <position position="260"/>
    </location>
    <ligand>
        <name>NAD(+)</name>
        <dbReference type="ChEBI" id="CHEBI:57540"/>
    </ligand>
</feature>
<evidence type="ECO:0000256" key="9">
    <source>
        <dbReference type="ARBA" id="ARBA00023264"/>
    </source>
</evidence>
<keyword evidence="7 10" id="KW-0443">Lipid metabolism</keyword>
<feature type="binding site" evidence="12">
    <location>
        <position position="113"/>
    </location>
    <ligand>
        <name>substrate</name>
    </ligand>
</feature>
<feature type="binding site" evidence="10">
    <location>
        <position position="39"/>
    </location>
    <ligand>
        <name>NADPH</name>
        <dbReference type="ChEBI" id="CHEBI:57783"/>
    </ligand>
</feature>
<feature type="domain" description="Glycerol-3-phosphate dehydrogenase NAD-dependent N-terminal" evidence="16">
    <location>
        <begin position="11"/>
        <end position="164"/>
    </location>
</feature>
<dbReference type="RefSeq" id="WP_210683281.1">
    <property type="nucleotide sequence ID" value="NZ_JAGMWN010000010.1"/>
</dbReference>
<evidence type="ECO:0000256" key="6">
    <source>
        <dbReference type="ARBA" id="ARBA00023027"/>
    </source>
</evidence>
<evidence type="ECO:0000256" key="13">
    <source>
        <dbReference type="PIRSR" id="PIRSR000114-3"/>
    </source>
</evidence>
<feature type="binding site" evidence="10">
    <location>
        <position position="259"/>
    </location>
    <ligand>
        <name>sn-glycerol 3-phosphate</name>
        <dbReference type="ChEBI" id="CHEBI:57597"/>
    </ligand>
</feature>
<keyword evidence="3 10" id="KW-0547">Nucleotide-binding</keyword>
<feature type="binding site" evidence="10">
    <location>
        <position position="283"/>
    </location>
    <ligand>
        <name>NADPH</name>
        <dbReference type="ChEBI" id="CHEBI:57783"/>
    </ligand>
</feature>
<dbReference type="SUPFAM" id="SSF51735">
    <property type="entry name" value="NAD(P)-binding Rossmann-fold domains"/>
    <property type="match status" value="1"/>
</dbReference>
<keyword evidence="5 10" id="KW-0560">Oxidoreductase</keyword>
<feature type="binding site" evidence="10">
    <location>
        <position position="113"/>
    </location>
    <ligand>
        <name>NADPH</name>
        <dbReference type="ChEBI" id="CHEBI:57783"/>
    </ligand>
</feature>
<name>A0A8J7V3S3_9PROT</name>
<dbReference type="SUPFAM" id="SSF48179">
    <property type="entry name" value="6-phosphogluconate dehydrogenase C-terminal domain-like"/>
    <property type="match status" value="1"/>
</dbReference>
<keyword evidence="9 10" id="KW-1208">Phospholipid metabolism</keyword>
<feature type="binding site" evidence="10">
    <location>
        <position position="56"/>
    </location>
    <ligand>
        <name>NADPH</name>
        <dbReference type="ChEBI" id="CHEBI:57783"/>
    </ligand>
</feature>
<evidence type="ECO:0000256" key="4">
    <source>
        <dbReference type="ARBA" id="ARBA00022857"/>
    </source>
</evidence>
<comment type="function">
    <text evidence="10">Catalyzes the reduction of the glycolytic intermediate dihydroxyacetone phosphate (DHAP) to sn-glycerol 3-phosphate (G3P), the key precursor for phospholipid synthesis.</text>
</comment>
<dbReference type="PRINTS" id="PR00077">
    <property type="entry name" value="GPDHDRGNASE"/>
</dbReference>
<evidence type="ECO:0000256" key="7">
    <source>
        <dbReference type="ARBA" id="ARBA00023098"/>
    </source>
</evidence>
<accession>A0A8J7V3S3</accession>
<dbReference type="GO" id="GO:0005975">
    <property type="term" value="P:carbohydrate metabolic process"/>
    <property type="evidence" value="ECO:0007669"/>
    <property type="project" value="InterPro"/>
</dbReference>
<dbReference type="Pfam" id="PF01210">
    <property type="entry name" value="NAD_Gly3P_dh_N"/>
    <property type="match status" value="1"/>
</dbReference>
<evidence type="ECO:0000256" key="10">
    <source>
        <dbReference type="HAMAP-Rule" id="MF_00394"/>
    </source>
</evidence>
<feature type="binding site" evidence="10">
    <location>
        <position position="196"/>
    </location>
    <ligand>
        <name>sn-glycerol 3-phosphate</name>
        <dbReference type="ChEBI" id="CHEBI:57597"/>
    </ligand>
</feature>
<evidence type="ECO:0000256" key="5">
    <source>
        <dbReference type="ARBA" id="ARBA00023002"/>
    </source>
</evidence>
<keyword evidence="2 10" id="KW-0444">Lipid biosynthesis</keyword>
<feature type="binding site" evidence="10">
    <location>
        <position position="249"/>
    </location>
    <ligand>
        <name>sn-glycerol 3-phosphate</name>
        <dbReference type="ChEBI" id="CHEBI:57597"/>
    </ligand>
</feature>
<evidence type="ECO:0000259" key="17">
    <source>
        <dbReference type="Pfam" id="PF07479"/>
    </source>
</evidence>
<dbReference type="InterPro" id="IPR008927">
    <property type="entry name" value="6-PGluconate_DH-like_C_sf"/>
</dbReference>
<keyword evidence="10" id="KW-0963">Cytoplasm</keyword>
<dbReference type="GO" id="GO:0006650">
    <property type="term" value="P:glycerophospholipid metabolic process"/>
    <property type="evidence" value="ECO:0007669"/>
    <property type="project" value="UniProtKB-UniRule"/>
</dbReference>
<evidence type="ECO:0000256" key="11">
    <source>
        <dbReference type="PIRSR" id="PIRSR000114-1"/>
    </source>
</evidence>
<feature type="binding site" evidence="10">
    <location>
        <position position="260"/>
    </location>
    <ligand>
        <name>NADPH</name>
        <dbReference type="ChEBI" id="CHEBI:57783"/>
    </ligand>
</feature>
<dbReference type="NCBIfam" id="NF000942">
    <property type="entry name" value="PRK00094.1-4"/>
    <property type="match status" value="1"/>
</dbReference>
<dbReference type="PIRSF" id="PIRSF000114">
    <property type="entry name" value="Glycerol-3-P_dh"/>
    <property type="match status" value="1"/>
</dbReference>
<organism evidence="18 19">
    <name type="scientific">Marivibrio halodurans</name>
    <dbReference type="NCBI Taxonomy" id="2039722"/>
    <lineage>
        <taxon>Bacteria</taxon>
        <taxon>Pseudomonadati</taxon>
        <taxon>Pseudomonadota</taxon>
        <taxon>Alphaproteobacteria</taxon>
        <taxon>Rhodospirillales</taxon>
        <taxon>Rhodospirillaceae</taxon>
        <taxon>Marivibrio</taxon>
    </lineage>
</organism>
<dbReference type="HAMAP" id="MF_00394">
    <property type="entry name" value="NAD_Glyc3P_dehydrog"/>
    <property type="match status" value="1"/>
</dbReference>
<protein>
    <recommendedName>
        <fullName evidence="10">Glycerol-3-phosphate dehydrogenase [NAD(P)+]</fullName>
        <ecNumber evidence="10">1.1.1.94</ecNumber>
    </recommendedName>
    <alternativeName>
        <fullName evidence="10">NAD(P)(+)-dependent glycerol-3-phosphate dehydrogenase</fullName>
    </alternativeName>
    <alternativeName>
        <fullName evidence="10">NAD(P)H-dependent dihydroxyacetone-phosphate reductase</fullName>
    </alternativeName>
</protein>
<evidence type="ECO:0000256" key="3">
    <source>
        <dbReference type="ARBA" id="ARBA00022741"/>
    </source>
</evidence>
<keyword evidence="19" id="KW-1185">Reference proteome</keyword>
<feature type="binding site" evidence="10">
    <location>
        <position position="261"/>
    </location>
    <ligand>
        <name>sn-glycerol 3-phosphate</name>
        <dbReference type="ChEBI" id="CHEBI:57597"/>
    </ligand>
</feature>
<keyword evidence="6 10" id="KW-0520">NAD</keyword>
<reference evidence="18" key="1">
    <citation type="submission" date="2021-04" db="EMBL/GenBank/DDBJ databases">
        <authorList>
            <person name="Zhang D.-C."/>
        </authorList>
    </citation>
    <scope>NUCLEOTIDE SEQUENCE</scope>
    <source>
        <strain evidence="18">CGMCC 1.15697</strain>
    </source>
</reference>
<evidence type="ECO:0000256" key="8">
    <source>
        <dbReference type="ARBA" id="ARBA00023209"/>
    </source>
</evidence>
<dbReference type="InterPro" id="IPR006168">
    <property type="entry name" value="G3P_DH_NAD-dep"/>
</dbReference>
<feature type="active site" description="Proton acceptor" evidence="10 11">
    <location>
        <position position="196"/>
    </location>
</feature>
<feature type="binding site" evidence="12">
    <location>
        <begin position="260"/>
        <end position="261"/>
    </location>
    <ligand>
        <name>substrate</name>
    </ligand>
</feature>
<comment type="catalytic activity">
    <reaction evidence="10 15">
        <text>sn-glycerol 3-phosphate + NADP(+) = dihydroxyacetone phosphate + NADPH + H(+)</text>
        <dbReference type="Rhea" id="RHEA:11096"/>
        <dbReference type="ChEBI" id="CHEBI:15378"/>
        <dbReference type="ChEBI" id="CHEBI:57597"/>
        <dbReference type="ChEBI" id="CHEBI:57642"/>
        <dbReference type="ChEBI" id="CHEBI:57783"/>
        <dbReference type="ChEBI" id="CHEBI:58349"/>
        <dbReference type="EC" id="1.1.1.94"/>
    </reaction>
</comment>
<dbReference type="InterPro" id="IPR011128">
    <property type="entry name" value="G3P_DH_NAD-dep_N"/>
</dbReference>
<keyword evidence="4 10" id="KW-0521">NADP</keyword>
<dbReference type="GO" id="GO:0046167">
    <property type="term" value="P:glycerol-3-phosphate biosynthetic process"/>
    <property type="evidence" value="ECO:0007669"/>
    <property type="project" value="UniProtKB-UniRule"/>
</dbReference>
<feature type="domain" description="Glycerol-3-phosphate dehydrogenase NAD-dependent C-terminal" evidence="17">
    <location>
        <begin position="185"/>
        <end position="325"/>
    </location>
</feature>
<dbReference type="GO" id="GO:0008654">
    <property type="term" value="P:phospholipid biosynthetic process"/>
    <property type="evidence" value="ECO:0007669"/>
    <property type="project" value="UniProtKB-KW"/>
</dbReference>
<feature type="binding site" evidence="10">
    <location>
        <position position="285"/>
    </location>
    <ligand>
        <name>NADPH</name>
        <dbReference type="ChEBI" id="CHEBI:57783"/>
    </ligand>
</feature>
<dbReference type="GO" id="GO:0047952">
    <property type="term" value="F:glycerol-3-phosphate dehydrogenase [NAD(P)+] activity"/>
    <property type="evidence" value="ECO:0007669"/>
    <property type="project" value="UniProtKB-UniRule"/>
</dbReference>
<evidence type="ECO:0000256" key="12">
    <source>
        <dbReference type="PIRSR" id="PIRSR000114-2"/>
    </source>
</evidence>
<evidence type="ECO:0000256" key="15">
    <source>
        <dbReference type="RuleBase" id="RU000439"/>
    </source>
</evidence>
<comment type="pathway">
    <text evidence="10">Membrane lipid metabolism; glycerophospholipid metabolism.</text>
</comment>
<proteinExistence type="inferred from homology"/>
<feature type="binding site" evidence="13">
    <location>
        <begin position="15"/>
        <end position="20"/>
    </location>
    <ligand>
        <name>NAD(+)</name>
        <dbReference type="ChEBI" id="CHEBI:57540"/>
    </ligand>
</feature>
<evidence type="ECO:0000256" key="1">
    <source>
        <dbReference type="ARBA" id="ARBA00011009"/>
    </source>
</evidence>
<evidence type="ECO:0000256" key="14">
    <source>
        <dbReference type="RuleBase" id="RU000437"/>
    </source>
</evidence>
<comment type="caution">
    <text evidence="18">The sequence shown here is derived from an EMBL/GenBank/DDBJ whole genome shotgun (WGS) entry which is preliminary data.</text>
</comment>
<evidence type="ECO:0000313" key="18">
    <source>
        <dbReference type="EMBL" id="MBP5858690.1"/>
    </source>
</evidence>
<comment type="caution">
    <text evidence="10">Lacks conserved residue(s) required for the propagation of feature annotation.</text>
</comment>
<feature type="binding site" evidence="10">
    <location>
        <position position="260"/>
    </location>
    <ligand>
        <name>sn-glycerol 3-phosphate</name>
        <dbReference type="ChEBI" id="CHEBI:57597"/>
    </ligand>
</feature>
<dbReference type="NCBIfam" id="NF000940">
    <property type="entry name" value="PRK00094.1-2"/>
    <property type="match status" value="1"/>
</dbReference>
<dbReference type="EC" id="1.1.1.94" evidence="10"/>
<comment type="catalytic activity">
    <reaction evidence="10">
        <text>sn-glycerol 3-phosphate + NAD(+) = dihydroxyacetone phosphate + NADH + H(+)</text>
        <dbReference type="Rhea" id="RHEA:11092"/>
        <dbReference type="ChEBI" id="CHEBI:15378"/>
        <dbReference type="ChEBI" id="CHEBI:57540"/>
        <dbReference type="ChEBI" id="CHEBI:57597"/>
        <dbReference type="ChEBI" id="CHEBI:57642"/>
        <dbReference type="ChEBI" id="CHEBI:57945"/>
        <dbReference type="EC" id="1.1.1.94"/>
    </reaction>
</comment>
<comment type="subcellular location">
    <subcellularLocation>
        <location evidence="10">Cytoplasm</location>
    </subcellularLocation>
</comment>
<dbReference type="UniPathway" id="UPA00940"/>
<evidence type="ECO:0000259" key="16">
    <source>
        <dbReference type="Pfam" id="PF01210"/>
    </source>
</evidence>
<sequence length="339" mass="33796">MTAYGNVSGPITILGAGAWGTALACVARRAGRPVRLWGRDEAVLAAIAEGRGNPVYLPGIPLEPGIETTADIKAALDGSAAVLLVCPAQAVRAVTARAAPYISDDLPVALCAKGVERDSALLMSEVLAETVPGAAPAVLSGPTFAAEVAKGLPTAVTLAARDPAMGRFLQGALAGERFRPYLSDDVIGVEVAGAAKNVIAIACGIAWGLGLGENACAALLTRGLAEIGRLAGALGGRAETMAGLSGLGDLTLTAGSKTSRNTRFGIVLGEGGTPADPGSRPALTEGVATAAAIVALAERAGVSDIPIICAVDDVLAGRLSTEEAIRRLLARPVGNEGAG</sequence>
<gene>
    <name evidence="10" type="primary">gpsA</name>
    <name evidence="18" type="ORF">KAJ83_16845</name>
</gene>
<dbReference type="GO" id="GO:0051287">
    <property type="term" value="F:NAD binding"/>
    <property type="evidence" value="ECO:0007669"/>
    <property type="project" value="InterPro"/>
</dbReference>
<evidence type="ECO:0000313" key="19">
    <source>
        <dbReference type="Proteomes" id="UP000672602"/>
    </source>
</evidence>
<dbReference type="EMBL" id="JAGMWN010000010">
    <property type="protein sequence ID" value="MBP5858690.1"/>
    <property type="molecule type" value="Genomic_DNA"/>
</dbReference>
<dbReference type="PANTHER" id="PTHR11728:SF1">
    <property type="entry name" value="GLYCEROL-3-PHOSPHATE DEHYDROGENASE [NAD(+)] 2, CHLOROPLASTIC"/>
    <property type="match status" value="1"/>
</dbReference>
<dbReference type="Pfam" id="PF07479">
    <property type="entry name" value="NAD_Gly3P_dh_C"/>
    <property type="match status" value="1"/>
</dbReference>
<feature type="binding site" evidence="10">
    <location>
        <position position="141"/>
    </location>
    <ligand>
        <name>sn-glycerol 3-phosphate</name>
        <dbReference type="ChEBI" id="CHEBI:57597"/>
    </ligand>
</feature>
<dbReference type="InterPro" id="IPR006109">
    <property type="entry name" value="G3P_DH_NAD-dep_C"/>
</dbReference>
<dbReference type="InterPro" id="IPR036291">
    <property type="entry name" value="NAD(P)-bd_dom_sf"/>
</dbReference>
<dbReference type="GO" id="GO:0046168">
    <property type="term" value="P:glycerol-3-phosphate catabolic process"/>
    <property type="evidence" value="ECO:0007669"/>
    <property type="project" value="InterPro"/>
</dbReference>
<dbReference type="GO" id="GO:0005829">
    <property type="term" value="C:cytosol"/>
    <property type="evidence" value="ECO:0007669"/>
    <property type="project" value="TreeGrafter"/>
</dbReference>
<feature type="binding site" evidence="10">
    <location>
        <position position="143"/>
    </location>
    <ligand>
        <name>sn-glycerol 3-phosphate</name>
        <dbReference type="ChEBI" id="CHEBI:57597"/>
    </ligand>
</feature>
<comment type="similarity">
    <text evidence="1 10 14">Belongs to the NAD-dependent glycerol-3-phosphate dehydrogenase family.</text>
</comment>